<keyword evidence="4" id="KW-1185">Reference proteome</keyword>
<evidence type="ECO:0000256" key="1">
    <source>
        <dbReference type="SAM" id="MobiDB-lite"/>
    </source>
</evidence>
<evidence type="ECO:0000313" key="4">
    <source>
        <dbReference type="Proteomes" id="UP000035720"/>
    </source>
</evidence>
<feature type="region of interest" description="Disordered" evidence="1">
    <location>
        <begin position="167"/>
        <end position="216"/>
    </location>
</feature>
<evidence type="ECO:0000313" key="3">
    <source>
        <dbReference type="EMBL" id="CCI51296.1"/>
    </source>
</evidence>
<dbReference type="Pfam" id="PF03724">
    <property type="entry name" value="META"/>
    <property type="match status" value="1"/>
</dbReference>
<dbReference type="EMBL" id="CAJC01000001">
    <property type="protein sequence ID" value="CCI51296.1"/>
    <property type="molecule type" value="Genomic_DNA"/>
</dbReference>
<organism evidence="3 4">
    <name type="scientific">Nostocoides jenkinsii Ben 74</name>
    <dbReference type="NCBI Taxonomy" id="1193518"/>
    <lineage>
        <taxon>Bacteria</taxon>
        <taxon>Bacillati</taxon>
        <taxon>Actinomycetota</taxon>
        <taxon>Actinomycetes</taxon>
        <taxon>Micrococcales</taxon>
        <taxon>Intrasporangiaceae</taxon>
        <taxon>Nostocoides</taxon>
    </lineage>
</organism>
<dbReference type="Gene3D" id="2.40.128.270">
    <property type="match status" value="1"/>
</dbReference>
<dbReference type="Proteomes" id="UP000035720">
    <property type="component" value="Unassembled WGS sequence"/>
</dbReference>
<reference evidence="3 4" key="1">
    <citation type="journal article" date="2013" name="ISME J.">
        <title>A metabolic model for members of the genus Tetrasphaera involved in enhanced biological phosphorus removal.</title>
        <authorList>
            <person name="Kristiansen R."/>
            <person name="Nguyen H.T.T."/>
            <person name="Saunders A.M."/>
            <person name="Nielsen J.L."/>
            <person name="Wimmer R."/>
            <person name="Le V.Q."/>
            <person name="McIlroy S.J."/>
            <person name="Petrovski S."/>
            <person name="Seviour R.J."/>
            <person name="Calteau A."/>
            <person name="Nielsen K.L."/>
            <person name="Nielsen P.H."/>
        </authorList>
    </citation>
    <scope>NUCLEOTIDE SEQUENCE [LARGE SCALE GENOMIC DNA]</scope>
    <source>
        <strain evidence="3 4">Ben 74</strain>
    </source>
</reference>
<feature type="compositionally biased region" description="Low complexity" evidence="1">
    <location>
        <begin position="197"/>
        <end position="206"/>
    </location>
</feature>
<dbReference type="STRING" id="1193518.BN13_10034"/>
<gene>
    <name evidence="3" type="ORF">BN13_10034</name>
</gene>
<dbReference type="InterPro" id="IPR038670">
    <property type="entry name" value="HslJ-like_sf"/>
</dbReference>
<feature type="compositionally biased region" description="Gly residues" evidence="1">
    <location>
        <begin position="24"/>
        <end position="36"/>
    </location>
</feature>
<name>A0A077M2J9_9MICO</name>
<dbReference type="AlphaFoldDB" id="A0A077M2J9"/>
<feature type="region of interest" description="Disordered" evidence="1">
    <location>
        <begin position="24"/>
        <end position="46"/>
    </location>
</feature>
<accession>A0A077M2J9</accession>
<comment type="caution">
    <text evidence="3">The sequence shown here is derived from an EMBL/GenBank/DDBJ whole genome shotgun (WGS) entry which is preliminary data.</text>
</comment>
<protein>
    <recommendedName>
        <fullName evidence="2">DUF306 domain-containing protein</fullName>
    </recommendedName>
</protein>
<dbReference type="RefSeq" id="WP_162199886.1">
    <property type="nucleotide sequence ID" value="NZ_HF571038.1"/>
</dbReference>
<sequence length="216" mass="21822">MGTSIVVAVGMLLMSGCGQQSGTGATSGGVSGGASGDAGDNSGGMNAVTKLSDVTGNYTDADHPNRPAAMLKDTIVTLQILDHSIRMSAGCNTLAGDVRVEDSQLVVDGVGLAMTEMACDTKLMDQDAWLAKAMTQRPTIERSGPYLALNWGDGGWLGFTRSDWQVLPGGTADPDKPVSNSATTEPGPKDPSPAAPTPSSVAPAEPGASTSPTSSP</sequence>
<feature type="domain" description="DUF306" evidence="2">
    <location>
        <begin position="73"/>
        <end position="154"/>
    </location>
</feature>
<evidence type="ECO:0000259" key="2">
    <source>
        <dbReference type="Pfam" id="PF03724"/>
    </source>
</evidence>
<dbReference type="InterPro" id="IPR005184">
    <property type="entry name" value="DUF306_Meta_HslJ"/>
</dbReference>
<proteinExistence type="predicted"/>